<name>A0A1X4NPT7_9RHOB</name>
<dbReference type="SUPFAM" id="SSF52540">
    <property type="entry name" value="P-loop containing nucleoside triphosphate hydrolases"/>
    <property type="match status" value="1"/>
</dbReference>
<protein>
    <submittedName>
        <fullName evidence="1">Cell division protein ZipA</fullName>
    </submittedName>
</protein>
<keyword evidence="1" id="KW-0131">Cell cycle</keyword>
<organism evidence="1 2">
    <name type="scientific">Marivita geojedonensis</name>
    <dbReference type="NCBI Taxonomy" id="1123756"/>
    <lineage>
        <taxon>Bacteria</taxon>
        <taxon>Pseudomonadati</taxon>
        <taxon>Pseudomonadota</taxon>
        <taxon>Alphaproteobacteria</taxon>
        <taxon>Rhodobacterales</taxon>
        <taxon>Roseobacteraceae</taxon>
        <taxon>Marivita</taxon>
    </lineage>
</organism>
<dbReference type="OrthoDB" id="531205at2"/>
<gene>
    <name evidence="1" type="ORF">MGEO_03695</name>
</gene>
<dbReference type="AlphaFoldDB" id="A0A1X4NPT7"/>
<evidence type="ECO:0000313" key="2">
    <source>
        <dbReference type="Proteomes" id="UP000193926"/>
    </source>
</evidence>
<proteinExistence type="predicted"/>
<keyword evidence="2" id="KW-1185">Reference proteome</keyword>
<dbReference type="GO" id="GO:0051301">
    <property type="term" value="P:cell division"/>
    <property type="evidence" value="ECO:0007669"/>
    <property type="project" value="UniProtKB-KW"/>
</dbReference>
<dbReference type="Pfam" id="PF13671">
    <property type="entry name" value="AAA_33"/>
    <property type="match status" value="1"/>
</dbReference>
<sequence>MICGKIAAGKSTLAAQLSAREDTVLIAEDTWLAQLFGDRMSSGADYMRCSAKLRAVMGPHVVNLLESGLSVVLDFQANTVESRAWMRGILDQSRAAHQMHVLIISDELCLERLHRRNTEGTHPFTVSDDLFHQITRHFVPPTPDEGFTLVLHDAQG</sequence>
<comment type="caution">
    <text evidence="1">The sequence shown here is derived from an EMBL/GenBank/DDBJ whole genome shotgun (WGS) entry which is preliminary data.</text>
</comment>
<evidence type="ECO:0000313" key="1">
    <source>
        <dbReference type="EMBL" id="OSQ52722.1"/>
    </source>
</evidence>
<accession>A0A1X4NPT7</accession>
<keyword evidence="1" id="KW-0132">Cell division</keyword>
<dbReference type="Gene3D" id="3.40.50.300">
    <property type="entry name" value="P-loop containing nucleotide triphosphate hydrolases"/>
    <property type="match status" value="1"/>
</dbReference>
<dbReference type="InterPro" id="IPR027417">
    <property type="entry name" value="P-loop_NTPase"/>
</dbReference>
<dbReference type="STRING" id="1123756.MGEO_03695"/>
<reference evidence="1 2" key="1">
    <citation type="submission" date="2014-03" db="EMBL/GenBank/DDBJ databases">
        <title>The draft genome sequence of Marivita geojedonensis KCTC 23882.</title>
        <authorList>
            <person name="Lai Q."/>
            <person name="Shao Z."/>
        </authorList>
    </citation>
    <scope>NUCLEOTIDE SEQUENCE [LARGE SCALE GENOMIC DNA]</scope>
    <source>
        <strain evidence="1 2">DPG-138</strain>
    </source>
</reference>
<dbReference type="Proteomes" id="UP000193926">
    <property type="component" value="Unassembled WGS sequence"/>
</dbReference>
<dbReference type="EMBL" id="JFKC01000002">
    <property type="protein sequence ID" value="OSQ52722.1"/>
    <property type="molecule type" value="Genomic_DNA"/>
</dbReference>